<name>A0AAD7UJJ2_9STRA</name>
<dbReference type="PANTHER" id="PTHR46866:SF1">
    <property type="entry name" value="GH12955P"/>
    <property type="match status" value="1"/>
</dbReference>
<feature type="compositionally biased region" description="Low complexity" evidence="1">
    <location>
        <begin position="538"/>
        <end position="561"/>
    </location>
</feature>
<dbReference type="Pfam" id="PF02138">
    <property type="entry name" value="Beach"/>
    <property type="match status" value="1"/>
</dbReference>
<feature type="compositionally biased region" description="Low complexity" evidence="1">
    <location>
        <begin position="764"/>
        <end position="792"/>
    </location>
</feature>
<keyword evidence="4" id="KW-1185">Reference proteome</keyword>
<evidence type="ECO:0000256" key="1">
    <source>
        <dbReference type="SAM" id="MobiDB-lite"/>
    </source>
</evidence>
<dbReference type="Gene3D" id="1.10.1540.10">
    <property type="entry name" value="BEACH domain"/>
    <property type="match status" value="1"/>
</dbReference>
<dbReference type="EMBL" id="JAQMWT010000304">
    <property type="protein sequence ID" value="KAJ8605996.1"/>
    <property type="molecule type" value="Genomic_DNA"/>
</dbReference>
<evidence type="ECO:0000313" key="3">
    <source>
        <dbReference type="EMBL" id="KAJ8605996.1"/>
    </source>
</evidence>
<dbReference type="PANTHER" id="PTHR46866">
    <property type="entry name" value="GH12955P"/>
    <property type="match status" value="1"/>
</dbReference>
<reference evidence="3" key="1">
    <citation type="submission" date="2023-01" db="EMBL/GenBank/DDBJ databases">
        <title>Metagenome sequencing of chrysophaentin producing Chrysophaeum taylorii.</title>
        <authorList>
            <person name="Davison J."/>
            <person name="Bewley C."/>
        </authorList>
    </citation>
    <scope>NUCLEOTIDE SEQUENCE</scope>
    <source>
        <strain evidence="3">NIES-1699</strain>
    </source>
</reference>
<evidence type="ECO:0000313" key="4">
    <source>
        <dbReference type="Proteomes" id="UP001230188"/>
    </source>
</evidence>
<feature type="compositionally biased region" description="Polar residues" evidence="1">
    <location>
        <begin position="874"/>
        <end position="884"/>
    </location>
</feature>
<gene>
    <name evidence="3" type="ORF">CTAYLR_010114</name>
</gene>
<protein>
    <recommendedName>
        <fullName evidence="2">BEACH domain-containing protein</fullName>
    </recommendedName>
</protein>
<feature type="region of interest" description="Disordered" evidence="1">
    <location>
        <begin position="503"/>
        <end position="597"/>
    </location>
</feature>
<proteinExistence type="predicted"/>
<dbReference type="PROSITE" id="PS50197">
    <property type="entry name" value="BEACH"/>
    <property type="match status" value="1"/>
</dbReference>
<dbReference type="InterPro" id="IPR036372">
    <property type="entry name" value="BEACH_dom_sf"/>
</dbReference>
<dbReference type="SMART" id="SM01026">
    <property type="entry name" value="Beach"/>
    <property type="match status" value="1"/>
</dbReference>
<feature type="compositionally biased region" description="Low complexity" evidence="1">
    <location>
        <begin position="835"/>
        <end position="848"/>
    </location>
</feature>
<organism evidence="3 4">
    <name type="scientific">Chrysophaeum taylorii</name>
    <dbReference type="NCBI Taxonomy" id="2483200"/>
    <lineage>
        <taxon>Eukaryota</taxon>
        <taxon>Sar</taxon>
        <taxon>Stramenopiles</taxon>
        <taxon>Ochrophyta</taxon>
        <taxon>Pelagophyceae</taxon>
        <taxon>Pelagomonadales</taxon>
        <taxon>Pelagomonadaceae</taxon>
        <taxon>Chrysophaeum</taxon>
    </lineage>
</organism>
<feature type="domain" description="BEACH" evidence="2">
    <location>
        <begin position="359"/>
        <end position="465"/>
    </location>
</feature>
<sequence length="980" mass="105251">MGDDDDDGPPLPFGIRCVLWDQTRREVGVGFLEEVDEAASMGSSDESTTAGQLADDGDEMTRRVVIVKSGRLGSVYRGFVVGESELHAGRFGLRGLFEARCASYAPVVGARAGYAAHPRRFGTLRRIARARPGLLDSKVVAALCGGRAGAIDLQLRFWCFQLFKAVEFAHDRGLSFSSLSSASVLVTDRLWLEVLPCFGTARPSPPPGSNVPVLTRWLDGRISNFEYLVLLNSAAGRGAASSDHAVLPWVSDFSEENGGWRDLTKTKFRLTKGDAMLDRSYATSKHHVSEPALSELALCIYLARRAPLSTLRRVVRAHFVAEQYPASMRRLYEWSPDECVPEFFCDPTVFASLHKSRGLGDLAVPAWCATASDFVAYHRRLLESDYVSSRLHSWIDLVFGYACAGPEAKPAKNVPLADRRSGVYDRLLCSGAGSSSSSSAAGTTTATRRKRALEAYLMLEPASSRGVDPPPPPLDERASAKRADFDSRAIDLATAREAEAAFGSFFEEEEDEEEPTRRDIRPAGIAGGAADDDDRPARLSAAARRTSGATTSFRRPAAAAARSRRTGQDVSPRAGAARDGTDPAPSEPSRCWSKRSSSSKVRGHLVCDQHPVGTSRRGIASKYLAPGDHLFPDFFGQTYEAISELKAAQTRRKRVLALLDSLPTLAALSLAGNILVLPHVLECLDDGAGAWGDDHNRSAALELARVVSALGPKLGAKLTARALLPREVVVTTAWAHAASSPDVPPKTRARSCAPDPREIGSGAGRALWRAAARATARPPRLPSPRRGASAHRPAPRRASRIGQPDLRGYAPRRGATSVRAAGWRPAGQLRHRSPQPRAADAASRRSPPVALSAVGSRPPTVRNTRSGGDGGSPTKPSQTLSDAPTTARRGLLFRGTPNGQNRDVQRNTHARWGVRRAAARFRVATPAYAPSAIPPSVNRGGSMQWHAHLGSPDPVSHRLALAGLPAGSRHSFLATASPRC</sequence>
<feature type="compositionally biased region" description="Basic and acidic residues" evidence="1">
    <location>
        <begin position="474"/>
        <end position="483"/>
    </location>
</feature>
<dbReference type="InterPro" id="IPR000409">
    <property type="entry name" value="BEACH_dom"/>
</dbReference>
<feature type="region of interest" description="Disordered" evidence="1">
    <location>
        <begin position="736"/>
        <end position="885"/>
    </location>
</feature>
<comment type="caution">
    <text evidence="3">The sequence shown here is derived from an EMBL/GenBank/DDBJ whole genome shotgun (WGS) entry which is preliminary data.</text>
</comment>
<accession>A0AAD7UJJ2</accession>
<dbReference type="Proteomes" id="UP001230188">
    <property type="component" value="Unassembled WGS sequence"/>
</dbReference>
<feature type="region of interest" description="Disordered" evidence="1">
    <location>
        <begin position="890"/>
        <end position="909"/>
    </location>
</feature>
<feature type="region of interest" description="Disordered" evidence="1">
    <location>
        <begin position="460"/>
        <end position="483"/>
    </location>
</feature>
<dbReference type="SUPFAM" id="SSF81837">
    <property type="entry name" value="BEACH domain"/>
    <property type="match status" value="1"/>
</dbReference>
<evidence type="ECO:0000259" key="2">
    <source>
        <dbReference type="PROSITE" id="PS50197"/>
    </source>
</evidence>
<feature type="compositionally biased region" description="Low complexity" evidence="1">
    <location>
        <begin position="587"/>
        <end position="597"/>
    </location>
</feature>
<dbReference type="AlphaFoldDB" id="A0AAD7UJJ2"/>